<evidence type="ECO:0000313" key="5">
    <source>
        <dbReference type="Proteomes" id="UP001054821"/>
    </source>
</evidence>
<dbReference type="GO" id="GO:0003676">
    <property type="term" value="F:nucleic acid binding"/>
    <property type="evidence" value="ECO:0007669"/>
    <property type="project" value="InterPro"/>
</dbReference>
<reference evidence="3" key="1">
    <citation type="submission" date="2019-07" db="EMBL/GenBank/DDBJ databases">
        <authorList>
            <person name="Alioto T."/>
            <person name="Alioto T."/>
            <person name="Gomez Garrido J."/>
        </authorList>
    </citation>
    <scope>NUCLEOTIDE SEQUENCE</scope>
</reference>
<dbReference type="PANTHER" id="PTHR47723:SF13">
    <property type="entry name" value="PUTATIVE-RELATED"/>
    <property type="match status" value="1"/>
</dbReference>
<dbReference type="EMBL" id="CABIKO010000164">
    <property type="protein sequence ID" value="VVA29422.1"/>
    <property type="molecule type" value="Genomic_DNA"/>
</dbReference>
<keyword evidence="3" id="KW-0346">Stress response</keyword>
<keyword evidence="5" id="KW-1185">Reference proteome</keyword>
<dbReference type="EMBL" id="JAJFAZ020000007">
    <property type="protein sequence ID" value="KAI5317218.1"/>
    <property type="molecule type" value="Genomic_DNA"/>
</dbReference>
<dbReference type="Gramene" id="VVA29422">
    <property type="protein sequence ID" value="VVA29422"/>
    <property type="gene ID" value="Prudul26B003162"/>
</dbReference>
<accession>A0A5E4FPL2</accession>
<dbReference type="InterPro" id="IPR053151">
    <property type="entry name" value="RNase_H-like"/>
</dbReference>
<proteinExistence type="predicted"/>
<reference evidence="4" key="2">
    <citation type="journal article" date="2020" name="Plant J.">
        <title>Transposons played a major role in the diversification between the closely related almond and peach genomes: results from the almond genome sequence.</title>
        <authorList>
            <person name="Alioto T."/>
            <person name="Alexiou K.G."/>
            <person name="Bardil A."/>
            <person name="Barteri F."/>
            <person name="Castanera R."/>
            <person name="Cruz F."/>
            <person name="Dhingra A."/>
            <person name="Duval H."/>
            <person name="Fernandez I Marti A."/>
            <person name="Frias L."/>
            <person name="Galan B."/>
            <person name="Garcia J.L."/>
            <person name="Howad W."/>
            <person name="Gomez-Garrido J."/>
            <person name="Gut M."/>
            <person name="Julca I."/>
            <person name="Morata J."/>
            <person name="Puigdomenech P."/>
            <person name="Ribeca P."/>
            <person name="Rubio Cabetas M.J."/>
            <person name="Vlasova A."/>
            <person name="Wirthensohn M."/>
            <person name="Garcia-Mas J."/>
            <person name="Gabaldon T."/>
            <person name="Casacuberta J.M."/>
            <person name="Arus P."/>
        </authorList>
    </citation>
    <scope>NUCLEOTIDE SEQUENCE [LARGE SCALE GENOMIC DNA]</scope>
    <source>
        <strain evidence="4">cv. Texas</strain>
    </source>
</reference>
<feature type="domain" description="RNase H type-1" evidence="1">
    <location>
        <begin position="78"/>
        <end position="131"/>
    </location>
</feature>
<organism evidence="3 4">
    <name type="scientific">Prunus dulcis</name>
    <name type="common">Almond</name>
    <name type="synonym">Amygdalus dulcis</name>
    <dbReference type="NCBI Taxonomy" id="3755"/>
    <lineage>
        <taxon>Eukaryota</taxon>
        <taxon>Viridiplantae</taxon>
        <taxon>Streptophyta</taxon>
        <taxon>Embryophyta</taxon>
        <taxon>Tracheophyta</taxon>
        <taxon>Spermatophyta</taxon>
        <taxon>Magnoliopsida</taxon>
        <taxon>eudicotyledons</taxon>
        <taxon>Gunneridae</taxon>
        <taxon>Pentapetalae</taxon>
        <taxon>rosids</taxon>
        <taxon>fabids</taxon>
        <taxon>Rosales</taxon>
        <taxon>Rosaceae</taxon>
        <taxon>Amygdaloideae</taxon>
        <taxon>Amygdaleae</taxon>
        <taxon>Prunus</taxon>
    </lineage>
</organism>
<evidence type="ECO:0000313" key="2">
    <source>
        <dbReference type="EMBL" id="KAI5317218.1"/>
    </source>
</evidence>
<evidence type="ECO:0000313" key="4">
    <source>
        <dbReference type="Proteomes" id="UP000327085"/>
    </source>
</evidence>
<protein>
    <submittedName>
        <fullName evidence="3">PREDICTED: Heat shock 70 kDa</fullName>
    </submittedName>
</protein>
<dbReference type="PANTHER" id="PTHR47723">
    <property type="entry name" value="OS05G0353850 PROTEIN"/>
    <property type="match status" value="1"/>
</dbReference>
<reference evidence="2 5" key="3">
    <citation type="journal article" date="2022" name="G3 (Bethesda)">
        <title>Whole-genome sequence and methylome profiling of the almond [Prunus dulcis (Mill.) D.A. Webb] cultivar 'Nonpareil'.</title>
        <authorList>
            <person name="D'Amico-Willman K.M."/>
            <person name="Ouma W.Z."/>
            <person name="Meulia T."/>
            <person name="Sideli G.M."/>
            <person name="Gradziel T.M."/>
            <person name="Fresnedo-Ramirez J."/>
        </authorList>
    </citation>
    <scope>NUCLEOTIDE SEQUENCE [LARGE SCALE GENOMIC DNA]</scope>
    <source>
        <strain evidence="2">Clone GOH B32 T37-40</strain>
    </source>
</reference>
<dbReference type="AlphaFoldDB" id="A0A5E4FPL2"/>
<dbReference type="InterPro" id="IPR002156">
    <property type="entry name" value="RNaseH_domain"/>
</dbReference>
<dbReference type="InterPro" id="IPR044730">
    <property type="entry name" value="RNase_H-like_dom_plant"/>
</dbReference>
<dbReference type="Proteomes" id="UP001054821">
    <property type="component" value="Chromosome 7"/>
</dbReference>
<dbReference type="Pfam" id="PF13456">
    <property type="entry name" value="RVT_3"/>
    <property type="match status" value="1"/>
</dbReference>
<sequence>MADPDCTVSQFFKDGWWDIERLSEVLSEEMVQQIINFPAGFSGGRADAKIWKCNPNGVFTVKTAYELLVHDEQRGMSGAIGAGGLIRDSVGTWHCGFVVNLGQGQILEAELWGFFFGLKLAIGKGVKKLLV</sequence>
<evidence type="ECO:0000259" key="1">
    <source>
        <dbReference type="Pfam" id="PF13456"/>
    </source>
</evidence>
<name>A0A5E4FPL2_PRUDU</name>
<evidence type="ECO:0000313" key="3">
    <source>
        <dbReference type="EMBL" id="VVA29422.1"/>
    </source>
</evidence>
<dbReference type="GO" id="GO:0004523">
    <property type="term" value="F:RNA-DNA hybrid ribonuclease activity"/>
    <property type="evidence" value="ECO:0007669"/>
    <property type="project" value="InterPro"/>
</dbReference>
<gene>
    <name evidence="3" type="ORF">ALMOND_2B003162</name>
    <name evidence="2" type="ORF">L3X38_036925</name>
</gene>
<dbReference type="Proteomes" id="UP000327085">
    <property type="component" value="Chromosome 7"/>
</dbReference>
<dbReference type="InParanoid" id="A0A5E4FPL2"/>
<dbReference type="CDD" id="cd06222">
    <property type="entry name" value="RNase_H_like"/>
    <property type="match status" value="1"/>
</dbReference>